<gene>
    <name evidence="2" type="ORF">E3N88_01016</name>
</gene>
<accession>A0A5N6Q2I4</accession>
<dbReference type="EMBL" id="SZYD01000001">
    <property type="protein sequence ID" value="KAD7477880.1"/>
    <property type="molecule type" value="Genomic_DNA"/>
</dbReference>
<dbReference type="Proteomes" id="UP000326396">
    <property type="component" value="Linkage Group LG1"/>
</dbReference>
<feature type="region of interest" description="Disordered" evidence="1">
    <location>
        <begin position="66"/>
        <end position="85"/>
    </location>
</feature>
<sequence>MKTTTNGSNLLKRAYWALQGSIAVRDGPTGSSVAIRDRHRGELTPEIRRGMRRLFESPIALGDFEGSSLDLHPSSPSSCPYRNPQTRRSSRLFIIISGLLEA</sequence>
<protein>
    <submittedName>
        <fullName evidence="2">Uncharacterized protein</fullName>
    </submittedName>
</protein>
<dbReference type="AlphaFoldDB" id="A0A5N6Q2I4"/>
<evidence type="ECO:0000313" key="3">
    <source>
        <dbReference type="Proteomes" id="UP000326396"/>
    </source>
</evidence>
<feature type="compositionally biased region" description="Low complexity" evidence="1">
    <location>
        <begin position="67"/>
        <end position="78"/>
    </location>
</feature>
<comment type="caution">
    <text evidence="2">The sequence shown here is derived from an EMBL/GenBank/DDBJ whole genome shotgun (WGS) entry which is preliminary data.</text>
</comment>
<evidence type="ECO:0000256" key="1">
    <source>
        <dbReference type="SAM" id="MobiDB-lite"/>
    </source>
</evidence>
<proteinExistence type="predicted"/>
<organism evidence="2 3">
    <name type="scientific">Mikania micrantha</name>
    <name type="common">bitter vine</name>
    <dbReference type="NCBI Taxonomy" id="192012"/>
    <lineage>
        <taxon>Eukaryota</taxon>
        <taxon>Viridiplantae</taxon>
        <taxon>Streptophyta</taxon>
        <taxon>Embryophyta</taxon>
        <taxon>Tracheophyta</taxon>
        <taxon>Spermatophyta</taxon>
        <taxon>Magnoliopsida</taxon>
        <taxon>eudicotyledons</taxon>
        <taxon>Gunneridae</taxon>
        <taxon>Pentapetalae</taxon>
        <taxon>asterids</taxon>
        <taxon>campanulids</taxon>
        <taxon>Asterales</taxon>
        <taxon>Asteraceae</taxon>
        <taxon>Asteroideae</taxon>
        <taxon>Heliantheae alliance</taxon>
        <taxon>Eupatorieae</taxon>
        <taxon>Mikania</taxon>
    </lineage>
</organism>
<keyword evidence="3" id="KW-1185">Reference proteome</keyword>
<name>A0A5N6Q2I4_9ASTR</name>
<evidence type="ECO:0000313" key="2">
    <source>
        <dbReference type="EMBL" id="KAD7477880.1"/>
    </source>
</evidence>
<reference evidence="2 3" key="1">
    <citation type="submission" date="2019-05" db="EMBL/GenBank/DDBJ databases">
        <title>Mikania micrantha, genome provides insights into the molecular mechanism of rapid growth.</title>
        <authorList>
            <person name="Liu B."/>
        </authorList>
    </citation>
    <scope>NUCLEOTIDE SEQUENCE [LARGE SCALE GENOMIC DNA]</scope>
    <source>
        <strain evidence="2">NLD-2019</strain>
        <tissue evidence="2">Leaf</tissue>
    </source>
</reference>